<evidence type="ECO:0008006" key="4">
    <source>
        <dbReference type="Google" id="ProtNLM"/>
    </source>
</evidence>
<name>A0A381ZY36_9ZZZZ</name>
<dbReference type="InterPro" id="IPR003265">
    <property type="entry name" value="HhH-GPD_domain"/>
</dbReference>
<gene>
    <name evidence="3" type="ORF">METZ01_LOCUS147079</name>
</gene>
<dbReference type="GO" id="GO:0043916">
    <property type="term" value="F:DNA-7-methylguanine glycosylase activity"/>
    <property type="evidence" value="ECO:0007669"/>
    <property type="project" value="TreeGrafter"/>
</dbReference>
<evidence type="ECO:0000256" key="1">
    <source>
        <dbReference type="ARBA" id="ARBA00022763"/>
    </source>
</evidence>
<dbReference type="GO" id="GO:0008725">
    <property type="term" value="F:DNA-3-methyladenine glycosylase activity"/>
    <property type="evidence" value="ECO:0007669"/>
    <property type="project" value="TreeGrafter"/>
</dbReference>
<sequence length="118" mass="14332">HQKTQYILNIAEHFKTHHINDEFYWSDREFSNIYEELISIKGIGPWTVEMFGMFYLLERDIFPIKDLGIIKAINRIYCINQDPLRIDQIIAISDRWKPYRTVACWYLWRSIDNEAVLY</sequence>
<dbReference type="GO" id="GO:0005737">
    <property type="term" value="C:cytoplasm"/>
    <property type="evidence" value="ECO:0007669"/>
    <property type="project" value="TreeGrafter"/>
</dbReference>
<dbReference type="Gene3D" id="1.10.1670.40">
    <property type="match status" value="1"/>
</dbReference>
<organism evidence="3">
    <name type="scientific">marine metagenome</name>
    <dbReference type="NCBI Taxonomy" id="408172"/>
    <lineage>
        <taxon>unclassified sequences</taxon>
        <taxon>metagenomes</taxon>
        <taxon>ecological metagenomes</taxon>
    </lineage>
</organism>
<evidence type="ECO:0000313" key="3">
    <source>
        <dbReference type="EMBL" id="SVA94225.1"/>
    </source>
</evidence>
<feature type="non-terminal residue" evidence="3">
    <location>
        <position position="1"/>
    </location>
</feature>
<dbReference type="InterPro" id="IPR011257">
    <property type="entry name" value="DNA_glycosylase"/>
</dbReference>
<dbReference type="SUPFAM" id="SSF48150">
    <property type="entry name" value="DNA-glycosylase"/>
    <property type="match status" value="1"/>
</dbReference>
<dbReference type="Gene3D" id="1.10.340.30">
    <property type="entry name" value="Hypothetical protein, domain 2"/>
    <property type="match status" value="1"/>
</dbReference>
<dbReference type="EMBL" id="UINC01023148">
    <property type="protein sequence ID" value="SVA94225.1"/>
    <property type="molecule type" value="Genomic_DNA"/>
</dbReference>
<dbReference type="GO" id="GO:0006307">
    <property type="term" value="P:DNA alkylation repair"/>
    <property type="evidence" value="ECO:0007669"/>
    <property type="project" value="TreeGrafter"/>
</dbReference>
<keyword evidence="1" id="KW-0227">DNA damage</keyword>
<dbReference type="GO" id="GO:0032131">
    <property type="term" value="F:alkylated DNA binding"/>
    <property type="evidence" value="ECO:0007669"/>
    <property type="project" value="TreeGrafter"/>
</dbReference>
<reference evidence="3" key="1">
    <citation type="submission" date="2018-05" db="EMBL/GenBank/DDBJ databases">
        <authorList>
            <person name="Lanie J.A."/>
            <person name="Ng W.-L."/>
            <person name="Kazmierczak K.M."/>
            <person name="Andrzejewski T.M."/>
            <person name="Davidsen T.M."/>
            <person name="Wayne K.J."/>
            <person name="Tettelin H."/>
            <person name="Glass J.I."/>
            <person name="Rusch D."/>
            <person name="Podicherti R."/>
            <person name="Tsui H.-C.T."/>
            <person name="Winkler M.E."/>
        </authorList>
    </citation>
    <scope>NUCLEOTIDE SEQUENCE</scope>
</reference>
<dbReference type="GO" id="GO:0006285">
    <property type="term" value="P:base-excision repair, AP site formation"/>
    <property type="evidence" value="ECO:0007669"/>
    <property type="project" value="TreeGrafter"/>
</dbReference>
<dbReference type="AlphaFoldDB" id="A0A381ZY36"/>
<dbReference type="PANTHER" id="PTHR43003:SF5">
    <property type="entry name" value="DNA-3-METHYLADENINE GLYCOSYLASE"/>
    <property type="match status" value="1"/>
</dbReference>
<dbReference type="CDD" id="cd00056">
    <property type="entry name" value="ENDO3c"/>
    <property type="match status" value="1"/>
</dbReference>
<dbReference type="InterPro" id="IPR051912">
    <property type="entry name" value="Alkylbase_DNA_Glycosylase/TA"/>
</dbReference>
<keyword evidence="2" id="KW-0234">DNA repair</keyword>
<dbReference type="PANTHER" id="PTHR43003">
    <property type="entry name" value="DNA-3-METHYLADENINE GLYCOSYLASE"/>
    <property type="match status" value="1"/>
</dbReference>
<accession>A0A381ZY36</accession>
<evidence type="ECO:0000256" key="2">
    <source>
        <dbReference type="ARBA" id="ARBA00023204"/>
    </source>
</evidence>
<protein>
    <recommendedName>
        <fullName evidence="4">HhH-GPD domain-containing protein</fullName>
    </recommendedName>
</protein>
<proteinExistence type="predicted"/>
<dbReference type="GO" id="GO:0032993">
    <property type="term" value="C:protein-DNA complex"/>
    <property type="evidence" value="ECO:0007669"/>
    <property type="project" value="TreeGrafter"/>
</dbReference>